<dbReference type="InterPro" id="IPR027417">
    <property type="entry name" value="P-loop_NTPase"/>
</dbReference>
<dbReference type="Proteomes" id="UP000664521">
    <property type="component" value="Unassembled WGS sequence"/>
</dbReference>
<feature type="coiled-coil region" evidence="4">
    <location>
        <begin position="243"/>
        <end position="291"/>
    </location>
</feature>
<feature type="coiled-coil region" evidence="4">
    <location>
        <begin position="693"/>
        <end position="786"/>
    </location>
</feature>
<dbReference type="Pfam" id="PF02463">
    <property type="entry name" value="SMC_N"/>
    <property type="match status" value="1"/>
</dbReference>
<keyword evidence="8" id="KW-1185">Reference proteome</keyword>
<dbReference type="GO" id="GO:0003697">
    <property type="term" value="F:single-stranded DNA binding"/>
    <property type="evidence" value="ECO:0007669"/>
    <property type="project" value="TreeGrafter"/>
</dbReference>
<dbReference type="OrthoDB" id="10254973at2759"/>
<name>A0A8H3EVM3_9LECA</name>
<dbReference type="GO" id="GO:0000724">
    <property type="term" value="P:double-strand break repair via homologous recombination"/>
    <property type="evidence" value="ECO:0007669"/>
    <property type="project" value="TreeGrafter"/>
</dbReference>
<dbReference type="GO" id="GO:0005634">
    <property type="term" value="C:nucleus"/>
    <property type="evidence" value="ECO:0007669"/>
    <property type="project" value="TreeGrafter"/>
</dbReference>
<evidence type="ECO:0000256" key="5">
    <source>
        <dbReference type="SAM" id="MobiDB-lite"/>
    </source>
</evidence>
<feature type="coiled-coil region" evidence="4">
    <location>
        <begin position="348"/>
        <end position="386"/>
    </location>
</feature>
<evidence type="ECO:0000256" key="4">
    <source>
        <dbReference type="SAM" id="Coils"/>
    </source>
</evidence>
<comment type="caution">
    <text evidence="7">The sequence shown here is derived from an EMBL/GenBank/DDBJ whole genome shotgun (WGS) entry which is preliminary data.</text>
</comment>
<dbReference type="InterPro" id="IPR003395">
    <property type="entry name" value="RecF/RecN/SMC_N"/>
</dbReference>
<protein>
    <recommendedName>
        <fullName evidence="2">Structural maintenance of chromosomes protein 5</fullName>
    </recommendedName>
</protein>
<dbReference type="AlphaFoldDB" id="A0A8H3EVM3"/>
<feature type="compositionally biased region" description="Low complexity" evidence="5">
    <location>
        <begin position="23"/>
        <end position="35"/>
    </location>
</feature>
<dbReference type="GO" id="GO:0030915">
    <property type="term" value="C:Smc5-Smc6 complex"/>
    <property type="evidence" value="ECO:0007669"/>
    <property type="project" value="TreeGrafter"/>
</dbReference>
<evidence type="ECO:0000313" key="8">
    <source>
        <dbReference type="Proteomes" id="UP000664521"/>
    </source>
</evidence>
<evidence type="ECO:0000256" key="2">
    <source>
        <dbReference type="ARBA" id="ARBA00018687"/>
    </source>
</evidence>
<comment type="similarity">
    <text evidence="1">Belongs to the SMC family. SMC5 subfamily.</text>
</comment>
<dbReference type="PANTHER" id="PTHR45916:SF1">
    <property type="entry name" value="STRUCTURAL MAINTENANCE OF CHROMOSOMES PROTEIN 5"/>
    <property type="match status" value="1"/>
</dbReference>
<feature type="region of interest" description="Disordered" evidence="5">
    <location>
        <begin position="1074"/>
        <end position="1114"/>
    </location>
</feature>
<evidence type="ECO:0000259" key="6">
    <source>
        <dbReference type="Pfam" id="PF02463"/>
    </source>
</evidence>
<feature type="domain" description="RecF/RecN/SMC N-terminal" evidence="6">
    <location>
        <begin position="86"/>
        <end position="1067"/>
    </location>
</feature>
<dbReference type="Gene3D" id="3.40.50.300">
    <property type="entry name" value="P-loop containing nucleotide triphosphate hydrolases"/>
    <property type="match status" value="2"/>
</dbReference>
<feature type="region of interest" description="Disordered" evidence="5">
    <location>
        <begin position="1"/>
        <end position="62"/>
    </location>
</feature>
<organism evidence="7 8">
    <name type="scientific">Heterodermia speciosa</name>
    <dbReference type="NCBI Taxonomy" id="116794"/>
    <lineage>
        <taxon>Eukaryota</taxon>
        <taxon>Fungi</taxon>
        <taxon>Dikarya</taxon>
        <taxon>Ascomycota</taxon>
        <taxon>Pezizomycotina</taxon>
        <taxon>Lecanoromycetes</taxon>
        <taxon>OSLEUM clade</taxon>
        <taxon>Lecanoromycetidae</taxon>
        <taxon>Caliciales</taxon>
        <taxon>Physciaceae</taxon>
        <taxon>Heterodermia</taxon>
    </lineage>
</organism>
<evidence type="ECO:0000256" key="1">
    <source>
        <dbReference type="ARBA" id="ARBA00010171"/>
    </source>
</evidence>
<accession>A0A8H3EVM3</accession>
<proteinExistence type="inferred from homology"/>
<keyword evidence="3 4" id="KW-0175">Coiled coil</keyword>
<evidence type="ECO:0000256" key="3">
    <source>
        <dbReference type="ARBA" id="ARBA00023054"/>
    </source>
</evidence>
<reference evidence="7" key="1">
    <citation type="submission" date="2021-03" db="EMBL/GenBank/DDBJ databases">
        <authorList>
            <person name="Tagirdzhanova G."/>
        </authorList>
    </citation>
    <scope>NUCLEOTIDE SEQUENCE</scope>
</reference>
<evidence type="ECO:0000313" key="7">
    <source>
        <dbReference type="EMBL" id="CAF9912558.1"/>
    </source>
</evidence>
<dbReference type="PANTHER" id="PTHR45916">
    <property type="entry name" value="STRUCTURAL MAINTENANCE OF CHROMOSOMES PROTEIN 5"/>
    <property type="match status" value="1"/>
</dbReference>
<feature type="compositionally biased region" description="Acidic residues" evidence="5">
    <location>
        <begin position="1083"/>
        <end position="1108"/>
    </location>
</feature>
<dbReference type="EMBL" id="CAJPDS010000011">
    <property type="protein sequence ID" value="CAF9912558.1"/>
    <property type="molecule type" value="Genomic_DNA"/>
</dbReference>
<feature type="region of interest" description="Disordered" evidence="5">
    <location>
        <begin position="442"/>
        <end position="471"/>
    </location>
</feature>
<gene>
    <name evidence="7" type="primary">SMC5</name>
    <name evidence="7" type="ORF">HETSPECPRED_000972</name>
</gene>
<sequence length="1186" mass="133985">MPSATTSLRRPRDDGSDDDQDSPDASPLSTSGSSSKKARRNLNGDATPRSQRTPTSDGYAPAGLHASQAESLHPRPSRKKHQPGSILRVKLTDFVTYTAVEFSPGPSLNMVIGPNGTGKSTLVCAICLGLGWGAQHLGRAKEVGEFVKHGCQEAIIEIELAGDRVYPQAVIRCRITREGNKCAFYFNGSPSSKKEILKVARHFTIQIDNLCQFLPQDKVVEFAAMTPIELLRSTQRAVAPQEMLDMHEELKKLRKEQKTVEERNASGRETLASLENKQRMQQADVERMRERNEIQKRIGYLEKSRPIWQYRDVLKDFKLAKEKGKIVGAELKDLEKEVEPALRAVNAKQAYQEQIEQVVKERKQLTAKAEKNSDNLDRKLKDLYDRGEGLAVEKQAENDGGRKSKGETVRLEGNISRLKKQMEEPPPDLDVSVFNEKSREYSRNIDEYTSQGMDIQKRQGDNTRNGRQKSEQVQYAQRDLQNLESQAGQRNKKLYTLAPDTFKAWDWLQKNQDKFEKKIFGPPLVECSIKDPRWANQIESLLSDSHFFLFTSQTREDFAKFTNIMHDELKLSNVNTRPMTGRLDEFRPPVSMEELRRYGLEGWALDCIDGPEPVLAMLAYELKLHATAISSRDSTPREYDEIQRSAIDNWVTSQNIYRITRRREYGPSATTATVRPIRKAQKWTDQPVDMSAKRKLQEDIQGWTEEIASLEQQNRELQVELIAIRERVADIKKQQADLLKEKHEKQKLLGEFKALPTKLAQQEERLDVAQKSLQGVRERINAIEEKHDAIVLERGQVALDYTTAVEILREAHHDLHIAALMHIEATSDMQSLMERNSAANKLLDEKRQEHQEYTDISTAARKEAKKTLEILKPVLKERDDDPAYRAFTETLPEGASGEAMEEEISAEKARLELTHEGNGSVIKEYEQRQKRVDALKKDLDDGKSAFDDLAEQIKTVRDQWEPELDKLVGKISRSFSFNMGQINCAGEVGVFKDESDFDAWAIQILVKFRESEPLTQLDSHRQSGGERAVSTIFYLMSLQSLTRSPFRVVDEINQGMDPRNERLVHKRMVDIACGTFDGRDHDPDDEEEGGGGNGGEEEGDGGEGDDGEREGGGSQYFLITPKLLHGLEYARGMQVLCIASGEKMPPEKSRIDFGKCVDIARGLRGMGMGMGTRVGMGVTAAAAAVG</sequence>
<dbReference type="SUPFAM" id="SSF52540">
    <property type="entry name" value="P-loop containing nucleoside triphosphate hydrolases"/>
    <property type="match status" value="1"/>
</dbReference>